<accession>A0A9X2B9Y5</accession>
<feature type="transmembrane region" description="Helical" evidence="6">
    <location>
        <begin position="107"/>
        <end position="124"/>
    </location>
</feature>
<feature type="transmembrane region" description="Helical" evidence="6">
    <location>
        <begin position="20"/>
        <end position="48"/>
    </location>
</feature>
<gene>
    <name evidence="7" type="ORF">MUY27_11000</name>
</gene>
<dbReference type="InterPro" id="IPR050833">
    <property type="entry name" value="Poly_Biosynth_Transport"/>
</dbReference>
<keyword evidence="2" id="KW-1003">Cell membrane</keyword>
<dbReference type="AlphaFoldDB" id="A0A9X2B9Y5"/>
<dbReference type="PANTHER" id="PTHR30250">
    <property type="entry name" value="PST FAMILY PREDICTED COLANIC ACID TRANSPORTER"/>
    <property type="match status" value="1"/>
</dbReference>
<keyword evidence="8" id="KW-1185">Reference proteome</keyword>
<reference evidence="7" key="1">
    <citation type="submission" date="2022-04" db="EMBL/GenBank/DDBJ databases">
        <title>Mucilaginibacter sp. RS28 isolated from freshwater.</title>
        <authorList>
            <person name="Ko S.-R."/>
        </authorList>
    </citation>
    <scope>NUCLEOTIDE SEQUENCE</scope>
    <source>
        <strain evidence="7">RS28</strain>
    </source>
</reference>
<feature type="transmembrane region" description="Helical" evidence="6">
    <location>
        <begin position="305"/>
        <end position="334"/>
    </location>
</feature>
<evidence type="ECO:0000256" key="2">
    <source>
        <dbReference type="ARBA" id="ARBA00022475"/>
    </source>
</evidence>
<feature type="transmembrane region" description="Helical" evidence="6">
    <location>
        <begin position="130"/>
        <end position="153"/>
    </location>
</feature>
<name>A0A9X2B9Y5_9SPHI</name>
<evidence type="ECO:0000256" key="6">
    <source>
        <dbReference type="SAM" id="Phobius"/>
    </source>
</evidence>
<sequence length="432" mass="47499">MSAVDTAASSKNKLDKLIHWFKLITITGTAQIIVQGVSLVSGIVIIRFLSTAEYALYTLVNTMLGTMTVLSDGGISAGVMAQGGKVWQDNTKLGVIMVTGLNLRKKFAIFSLIVAIPVLFYLLVQHGASWLQSTIIILSLIPAFIAALSDSLLEVGLKLRQDITSLQKNQVWVGIFRMILVFATFLAPFAAVGIITAGIPRILGNIKLKKLTAKYVDWNQKSDPEVRKEILAVVKRILPGAIYYCVSGQISIWLLSIFGNTNNIAQIGALSRLSMVLSLFNVLFSTLIIPRFSRLPDNKAVLTRYYFQLLIGVSVILLVVVGVSGVFPTQILWILGKSYSNLKNELFYSVIAACLSIMSGICFGLATSRGWVINPVISIPINILSIVFGALLFHVTTLTEVLHFNCFIALVQVLMHVLYTCYRLVKFDNVNY</sequence>
<comment type="caution">
    <text evidence="7">The sequence shown here is derived from an EMBL/GenBank/DDBJ whole genome shotgun (WGS) entry which is preliminary data.</text>
</comment>
<feature type="transmembrane region" description="Helical" evidence="6">
    <location>
        <begin position="174"/>
        <end position="199"/>
    </location>
</feature>
<feature type="transmembrane region" description="Helical" evidence="6">
    <location>
        <begin position="372"/>
        <end position="395"/>
    </location>
</feature>
<evidence type="ECO:0000313" key="7">
    <source>
        <dbReference type="EMBL" id="MCJ8210240.1"/>
    </source>
</evidence>
<evidence type="ECO:0000313" key="8">
    <source>
        <dbReference type="Proteomes" id="UP001139450"/>
    </source>
</evidence>
<feature type="transmembrane region" description="Helical" evidence="6">
    <location>
        <begin position="402"/>
        <end position="425"/>
    </location>
</feature>
<feature type="transmembrane region" description="Helical" evidence="6">
    <location>
        <begin position="241"/>
        <end position="261"/>
    </location>
</feature>
<organism evidence="7 8">
    <name type="scientific">Mucilaginibacter straminoryzae</name>
    <dbReference type="NCBI Taxonomy" id="2932774"/>
    <lineage>
        <taxon>Bacteria</taxon>
        <taxon>Pseudomonadati</taxon>
        <taxon>Bacteroidota</taxon>
        <taxon>Sphingobacteriia</taxon>
        <taxon>Sphingobacteriales</taxon>
        <taxon>Sphingobacteriaceae</taxon>
        <taxon>Mucilaginibacter</taxon>
    </lineage>
</organism>
<keyword evidence="5 6" id="KW-0472">Membrane</keyword>
<dbReference type="EMBL" id="JALJEJ010000004">
    <property type="protein sequence ID" value="MCJ8210240.1"/>
    <property type="molecule type" value="Genomic_DNA"/>
</dbReference>
<dbReference type="PANTHER" id="PTHR30250:SF11">
    <property type="entry name" value="O-ANTIGEN TRANSPORTER-RELATED"/>
    <property type="match status" value="1"/>
</dbReference>
<evidence type="ECO:0000256" key="5">
    <source>
        <dbReference type="ARBA" id="ARBA00023136"/>
    </source>
</evidence>
<protein>
    <submittedName>
        <fullName evidence="7">Polysaccharide biosynthesis protein</fullName>
    </submittedName>
</protein>
<dbReference type="GO" id="GO:0005886">
    <property type="term" value="C:plasma membrane"/>
    <property type="evidence" value="ECO:0007669"/>
    <property type="project" value="UniProtKB-SubCell"/>
</dbReference>
<keyword evidence="3 6" id="KW-0812">Transmembrane</keyword>
<dbReference type="Proteomes" id="UP001139450">
    <property type="component" value="Unassembled WGS sequence"/>
</dbReference>
<evidence type="ECO:0000256" key="3">
    <source>
        <dbReference type="ARBA" id="ARBA00022692"/>
    </source>
</evidence>
<feature type="transmembrane region" description="Helical" evidence="6">
    <location>
        <begin position="346"/>
        <end position="366"/>
    </location>
</feature>
<keyword evidence="4 6" id="KW-1133">Transmembrane helix</keyword>
<evidence type="ECO:0000256" key="4">
    <source>
        <dbReference type="ARBA" id="ARBA00022989"/>
    </source>
</evidence>
<comment type="subcellular location">
    <subcellularLocation>
        <location evidence="1">Cell membrane</location>
        <topology evidence="1">Multi-pass membrane protein</topology>
    </subcellularLocation>
</comment>
<proteinExistence type="predicted"/>
<evidence type="ECO:0000256" key="1">
    <source>
        <dbReference type="ARBA" id="ARBA00004651"/>
    </source>
</evidence>
<dbReference type="RefSeq" id="WP_245130077.1">
    <property type="nucleotide sequence ID" value="NZ_JALJEJ010000004.1"/>
</dbReference>
<feature type="transmembrane region" description="Helical" evidence="6">
    <location>
        <begin position="273"/>
        <end position="293"/>
    </location>
</feature>